<evidence type="ECO:0000313" key="4">
    <source>
        <dbReference type="Proteomes" id="UP000006073"/>
    </source>
</evidence>
<accession>S2D2X9</accession>
<dbReference type="EMBL" id="ALWO02000047">
    <property type="protein sequence ID" value="EOZ93229.1"/>
    <property type="molecule type" value="Genomic_DNA"/>
</dbReference>
<dbReference type="Gene3D" id="3.90.930.1">
    <property type="match status" value="1"/>
</dbReference>
<protein>
    <recommendedName>
        <fullName evidence="5">Antitoxin component YwqK of the YwqJK toxin-antitoxin module</fullName>
    </recommendedName>
</protein>
<evidence type="ECO:0000256" key="1">
    <source>
        <dbReference type="SAM" id="MobiDB-lite"/>
    </source>
</evidence>
<organism evidence="3 4">
    <name type="scientific">Indibacter alkaliphilus (strain CCUG 57479 / KCTC 22604 / LW1)</name>
    <dbReference type="NCBI Taxonomy" id="1189612"/>
    <lineage>
        <taxon>Bacteria</taxon>
        <taxon>Pseudomonadati</taxon>
        <taxon>Bacteroidota</taxon>
        <taxon>Cytophagia</taxon>
        <taxon>Cytophagales</taxon>
        <taxon>Cyclobacteriaceae</taxon>
    </lineage>
</organism>
<dbReference type="OrthoDB" id="978586at2"/>
<dbReference type="Proteomes" id="UP000006073">
    <property type="component" value="Unassembled WGS sequence"/>
</dbReference>
<reference evidence="3 4" key="1">
    <citation type="journal article" date="2013" name="Genome Announc.">
        <title>Draft Genome Sequence of Indibacter alkaliphilus Strain LW1T, Isolated from Lonar Lake, a Haloalkaline Lake in the Buldana District of Maharashtra, India.</title>
        <authorList>
            <person name="Singh A."/>
            <person name="Kumar Jangir P."/>
            <person name="Sharma R."/>
            <person name="Singh A."/>
            <person name="Kumar Pinnaka A."/>
            <person name="Shivaji S."/>
        </authorList>
    </citation>
    <scope>NUCLEOTIDE SEQUENCE [LARGE SCALE GENOMIC DNA]</scope>
    <source>
        <strain evidence="4">CCUG 57479 / KCTC 22604 / LW1</strain>
    </source>
</reference>
<dbReference type="SUPFAM" id="SSF82185">
    <property type="entry name" value="Histone H3 K4-specific methyltransferase SET7/9 N-terminal domain"/>
    <property type="match status" value="1"/>
</dbReference>
<sequence length="288" mass="34561">MKRFTLLILFLLITTYSFAQKQKKEKEKETLDPDSTGVVSEKLQPTTLPLLLFDDSEKKEKKKKDKKKRKKNIFYGVKTKKGRIKSNLRNQVQYVFFHYTNEPRKADPYIRDIYWFDTKDKMIRSKDFDPSRGYLLHGPYEKVIDDKLIEEGHYFFGTKHGTWLSFNDKHVLQDKLHFSEGWPKDSRVTYYNRADNKIEKLTPIEYELKEGNFYHFYEDGQVAVTGEYRYGEKVGLWTEYWNSKTKVVRKREIQYQEVPFSKGFRPYIRAEWDKEGNLIYRKDGLGSN</sequence>
<dbReference type="STRING" id="1189612.A33Q_3819"/>
<dbReference type="AlphaFoldDB" id="S2D2X9"/>
<feature type="chain" id="PRO_5004496250" description="Antitoxin component YwqK of the YwqJK toxin-antitoxin module" evidence="2">
    <location>
        <begin position="20"/>
        <end position="288"/>
    </location>
</feature>
<name>S2D2X9_INDAL</name>
<feature type="signal peptide" evidence="2">
    <location>
        <begin position="1"/>
        <end position="19"/>
    </location>
</feature>
<proteinExistence type="predicted"/>
<evidence type="ECO:0008006" key="5">
    <source>
        <dbReference type="Google" id="ProtNLM"/>
    </source>
</evidence>
<evidence type="ECO:0000313" key="3">
    <source>
        <dbReference type="EMBL" id="EOZ93229.1"/>
    </source>
</evidence>
<keyword evidence="4" id="KW-1185">Reference proteome</keyword>
<dbReference type="eggNOG" id="COG2849">
    <property type="taxonomic scope" value="Bacteria"/>
</dbReference>
<keyword evidence="2" id="KW-0732">Signal</keyword>
<gene>
    <name evidence="3" type="ORF">A33Q_3819</name>
</gene>
<evidence type="ECO:0000256" key="2">
    <source>
        <dbReference type="SAM" id="SignalP"/>
    </source>
</evidence>
<comment type="caution">
    <text evidence="3">The sequence shown here is derived from an EMBL/GenBank/DDBJ whole genome shotgun (WGS) entry which is preliminary data.</text>
</comment>
<dbReference type="RefSeq" id="WP_009035438.1">
    <property type="nucleotide sequence ID" value="NZ_ALWO02000047.1"/>
</dbReference>
<feature type="region of interest" description="Disordered" evidence="1">
    <location>
        <begin position="24"/>
        <end position="43"/>
    </location>
</feature>